<feature type="domain" description="Fibronectin type-III" evidence="2">
    <location>
        <begin position="37"/>
        <end position="127"/>
    </location>
</feature>
<keyword evidence="4" id="KW-1185">Reference proteome</keyword>
<gene>
    <name evidence="3" type="ORF">TresaDRAFT_0607</name>
</gene>
<dbReference type="Gene3D" id="2.60.40.10">
    <property type="entry name" value="Immunoglobulins"/>
    <property type="match status" value="1"/>
</dbReference>
<dbReference type="SUPFAM" id="SSF49265">
    <property type="entry name" value="Fibronectin type III"/>
    <property type="match status" value="1"/>
</dbReference>
<comment type="caution">
    <text evidence="3">The sequence shown here is derived from an EMBL/GenBank/DDBJ whole genome shotgun (WGS) entry which is preliminary data.</text>
</comment>
<evidence type="ECO:0000259" key="2">
    <source>
        <dbReference type="PROSITE" id="PS50853"/>
    </source>
</evidence>
<dbReference type="Proteomes" id="UP000003571">
    <property type="component" value="Unassembled WGS sequence"/>
</dbReference>
<name>H7EPW2_9SPIR</name>
<evidence type="ECO:0000313" key="4">
    <source>
        <dbReference type="Proteomes" id="UP000003571"/>
    </source>
</evidence>
<proteinExistence type="predicted"/>
<organism evidence="3 4">
    <name type="scientific">Treponema saccharophilum DSM 2985</name>
    <dbReference type="NCBI Taxonomy" id="907348"/>
    <lineage>
        <taxon>Bacteria</taxon>
        <taxon>Pseudomonadati</taxon>
        <taxon>Spirochaetota</taxon>
        <taxon>Spirochaetia</taxon>
        <taxon>Spirochaetales</taxon>
        <taxon>Treponemataceae</taxon>
        <taxon>Treponema</taxon>
    </lineage>
</organism>
<dbReference type="InterPro" id="IPR036116">
    <property type="entry name" value="FN3_sf"/>
</dbReference>
<dbReference type="RefSeq" id="WP_002706755.1">
    <property type="nucleotide sequence ID" value="NZ_AGRW01000055.1"/>
</dbReference>
<accession>H7EPW2</accession>
<dbReference type="CDD" id="cd00063">
    <property type="entry name" value="FN3"/>
    <property type="match status" value="1"/>
</dbReference>
<keyword evidence="1" id="KW-0732">Signal</keyword>
<dbReference type="InterPro" id="IPR003961">
    <property type="entry name" value="FN3_dom"/>
</dbReference>
<dbReference type="EMBL" id="AGRW01000055">
    <property type="protein sequence ID" value="EIC00513.1"/>
    <property type="molecule type" value="Genomic_DNA"/>
</dbReference>
<sequence length="257" mass="27980">MRKAIVVFALLASAALWSCAPLNESDISDISIQLPSAPSNVQATTTNESAITVSWNAVSGADYYNVYRGDSIYSFESSPSSKVSGTTYSDTKAYAGDTVLYKVSAVCGGVEGEKSFSVYGTRKLKYGAWSDVEAYGNAYPLVYDETDGSLYDVYQLEADYHVLYYFPVVGGEKYTVTIYDKTRNPEVFETDDDEVYTPATTSVRYFAAGADKAGFPYPYVSTTVQAASGSEFTSEITGYYCLEVSASTAGWYMVIVE</sequence>
<feature type="chain" id="PRO_5003608834" evidence="1">
    <location>
        <begin position="20"/>
        <end position="257"/>
    </location>
</feature>
<dbReference type="PATRIC" id="fig|907348.3.peg.3026"/>
<evidence type="ECO:0000256" key="1">
    <source>
        <dbReference type="SAM" id="SignalP"/>
    </source>
</evidence>
<dbReference type="OrthoDB" id="356522at2"/>
<feature type="signal peptide" evidence="1">
    <location>
        <begin position="1"/>
        <end position="19"/>
    </location>
</feature>
<dbReference type="InterPro" id="IPR013783">
    <property type="entry name" value="Ig-like_fold"/>
</dbReference>
<dbReference type="STRING" id="907348.TresaDRAFT_0607"/>
<dbReference type="PROSITE" id="PS50853">
    <property type="entry name" value="FN3"/>
    <property type="match status" value="1"/>
</dbReference>
<dbReference type="AlphaFoldDB" id="H7EPW2"/>
<protein>
    <submittedName>
        <fullName evidence="3">Fibronectin type III domain protein</fullName>
    </submittedName>
</protein>
<evidence type="ECO:0000313" key="3">
    <source>
        <dbReference type="EMBL" id="EIC00513.1"/>
    </source>
</evidence>
<reference evidence="3 4" key="1">
    <citation type="submission" date="2011-09" db="EMBL/GenBank/DDBJ databases">
        <title>The draft genome of Treponema saccharophilum DSM 2985.</title>
        <authorList>
            <consortium name="US DOE Joint Genome Institute (JGI-PGF)"/>
            <person name="Lucas S."/>
            <person name="Copeland A."/>
            <person name="Lapidus A."/>
            <person name="Glavina del Rio T."/>
            <person name="Dalin E."/>
            <person name="Tice H."/>
            <person name="Bruce D."/>
            <person name="Goodwin L."/>
            <person name="Pitluck S."/>
            <person name="Peters L."/>
            <person name="Kyrpides N."/>
            <person name="Mavromatis K."/>
            <person name="Ivanova N."/>
            <person name="Markowitz V."/>
            <person name="Cheng J.-F."/>
            <person name="Hugenholtz P."/>
            <person name="Woyke T."/>
            <person name="Wu D."/>
            <person name="Gronow S."/>
            <person name="Wellnitz S."/>
            <person name="Brambilla E."/>
            <person name="Klenk H.-P."/>
            <person name="Eisen J.A."/>
        </authorList>
    </citation>
    <scope>NUCLEOTIDE SEQUENCE [LARGE SCALE GENOMIC DNA]</scope>
    <source>
        <strain evidence="3 4">DSM 2985</strain>
    </source>
</reference>